<sequence>MLLAKVWRGVSGLAAATIAKSVGQELTKRIYMHMGLQKTGTSSIQVMLASSGKALEDFGYFFPNLPVPQTERSSVWTSPFRHNCLAATYADFHSTFQPLTAPEHTVLMGAMRSSKYDPILSAEEFSRQLDFSRIARGLAGFELVVLIYLRRQDRYMESLYNQRNKILVSRCDTSFLGDSILTIDDMRQFIQVSGYDKIMNFHSLLKRIENDLKPISIYVRDFNRLSLRGGDVCDDFCSLINVDIDQMSRPRTEANQSIGNHVIASINDTFMSSGREAAKEMMSEINLRMSQGEDFSGDYKILSDGDRQSLLDEYANQNDELKRDFGVSFY</sequence>
<dbReference type="RefSeq" id="WP_273742894.1">
    <property type="nucleotide sequence ID" value="NZ_CP117466.1"/>
</dbReference>
<gene>
    <name evidence="1" type="ORF">PRL19_10305</name>
</gene>
<dbReference type="EMBL" id="CP117466">
    <property type="protein sequence ID" value="WDA11689.1"/>
    <property type="molecule type" value="Genomic_DNA"/>
</dbReference>
<protein>
    <recommendedName>
        <fullName evidence="3">Sulfotransferase domain-containing protein</fullName>
    </recommendedName>
</protein>
<evidence type="ECO:0008006" key="3">
    <source>
        <dbReference type="Google" id="ProtNLM"/>
    </source>
</evidence>
<dbReference type="InterPro" id="IPR027417">
    <property type="entry name" value="P-loop_NTPase"/>
</dbReference>
<evidence type="ECO:0000313" key="1">
    <source>
        <dbReference type="EMBL" id="WDA11689.1"/>
    </source>
</evidence>
<organism evidence="1 2">
    <name type="scientific">Paracoccus marcusii</name>
    <dbReference type="NCBI Taxonomy" id="59779"/>
    <lineage>
        <taxon>Bacteria</taxon>
        <taxon>Pseudomonadati</taxon>
        <taxon>Pseudomonadota</taxon>
        <taxon>Alphaproteobacteria</taxon>
        <taxon>Rhodobacterales</taxon>
        <taxon>Paracoccaceae</taxon>
        <taxon>Paracoccus</taxon>
    </lineage>
</organism>
<evidence type="ECO:0000313" key="2">
    <source>
        <dbReference type="Proteomes" id="UP001216899"/>
    </source>
</evidence>
<accession>A0ABY7UP27</accession>
<keyword evidence="2" id="KW-1185">Reference proteome</keyword>
<proteinExistence type="predicted"/>
<dbReference type="SUPFAM" id="SSF52540">
    <property type="entry name" value="P-loop containing nucleoside triphosphate hydrolases"/>
    <property type="match status" value="1"/>
</dbReference>
<dbReference type="Proteomes" id="UP001216899">
    <property type="component" value="Chromosome"/>
</dbReference>
<name>A0ABY7UP27_9RHOB</name>
<reference evidence="1 2" key="1">
    <citation type="submission" date="2023-02" db="EMBL/GenBank/DDBJ databases">
        <title>Whole genome sequenc of Paracoccus marcusii MBLB0836.</title>
        <authorList>
            <person name="Seo M.-J."/>
            <person name="Cho E.-S."/>
            <person name="Hwang C.Y."/>
        </authorList>
    </citation>
    <scope>NUCLEOTIDE SEQUENCE [LARGE SCALE GENOMIC DNA]</scope>
    <source>
        <strain evidence="1 2">MBLB0836</strain>
    </source>
</reference>